<evidence type="ECO:0000256" key="5">
    <source>
        <dbReference type="ARBA" id="ARBA00022553"/>
    </source>
</evidence>
<proteinExistence type="inferred from homology"/>
<evidence type="ECO:0000256" key="12">
    <source>
        <dbReference type="SAM" id="MobiDB-lite"/>
    </source>
</evidence>
<evidence type="ECO:0000313" key="15">
    <source>
        <dbReference type="Proteomes" id="UP001162640"/>
    </source>
</evidence>
<dbReference type="Pfam" id="PF07993">
    <property type="entry name" value="NAD_binding_4"/>
    <property type="match status" value="1"/>
</dbReference>
<dbReference type="Gene3D" id="1.10.1200.10">
    <property type="entry name" value="ACP-like"/>
    <property type="match status" value="2"/>
</dbReference>
<keyword evidence="7" id="KW-0863">Zinc-finger</keyword>
<dbReference type="SUPFAM" id="SSF56801">
    <property type="entry name" value="Acetyl-CoA synthetase-like"/>
    <property type="match status" value="1"/>
</dbReference>
<dbReference type="Pfam" id="PF00550">
    <property type="entry name" value="PP-binding"/>
    <property type="match status" value="2"/>
</dbReference>
<dbReference type="InterPro" id="IPR010080">
    <property type="entry name" value="Thioester_reductase-like_dom"/>
</dbReference>
<dbReference type="InterPro" id="IPR025110">
    <property type="entry name" value="AMP-bd_C"/>
</dbReference>
<dbReference type="PROSITE" id="PS50075">
    <property type="entry name" value="CARRIER"/>
    <property type="match status" value="2"/>
</dbReference>
<dbReference type="PROSITE" id="PS00455">
    <property type="entry name" value="AMP_BINDING"/>
    <property type="match status" value="1"/>
</dbReference>
<evidence type="ECO:0000256" key="9">
    <source>
        <dbReference type="ARBA" id="ARBA00023015"/>
    </source>
</evidence>
<feature type="compositionally biased region" description="Acidic residues" evidence="12">
    <location>
        <begin position="1556"/>
        <end position="1566"/>
    </location>
</feature>
<dbReference type="Gene3D" id="2.20.25.190">
    <property type="match status" value="1"/>
</dbReference>
<dbReference type="PROSITE" id="PS00012">
    <property type="entry name" value="PHOSPHOPANTETHEINE"/>
    <property type="match status" value="2"/>
</dbReference>
<feature type="domain" description="Carrier" evidence="13">
    <location>
        <begin position="848"/>
        <end position="926"/>
    </location>
</feature>
<sequence length="1632" mass="179486">MVKVKGIPTPPQKIKSSMFFSHYQISEDTVAKLPQQITLIAFPPSGASTSFFSSMVPALFNLGIQTVGVNTPTKSAFADANAMKELYPYETDLGDAVDRYFDDLVSAFIETDMANSYPYAVLGHSAGCMNAKAFVDRLKARGVVSPIMVFFSGSNAPSSSHQKFDPTTTDAQLLSSLKAWNSGEDVEVNLKDLRDDLEWSNTCCEKFVDTCDVKSVVSWGSEDLDAAVTKDGLDQWKNLLVNSETSYISKPGGHHYLRSHATFFAETLDGELKKLSVEGGKIVAGWNSKVQMEWPEEATLHQQFVEQAKRTPDNVAVIDGDKELTYRELDELSTLVAQHLYHKCGVRVGDSTGIFMERCWQFLVCYIGALKAGGAYMPLEVVYPKDLLTRVLESSTPKCVLTKKAFKSKIMKEQSTFSLDDDGSWIDSLKNAGLPKLPEDTGATPESMAYIVMSSGTTGTPKGICCPHRGAVHSYWYRRNFDPSGPDDVEACNVFFVWECLRPLLIGYKMLVIPDEVVYDPMGLVDLLEKHKVTRMLFTPSLLAHTLSSLDDEVLKTKLRLFNYVNLCGEVVTRKLAETFNTLFPDCKLVNLYSISECHDAAQSVLCGPNNELYGPSRSPKYACAGKVIPNVCLHVLDNKQKECPIGVFGEVYVSGPTVAIGYLNKPEQTAERFPPNPFQSTTEPNNTRIYRTGDRGRFLPDGQLEVAGRIAFFVKIRGYSVVPSAIESTLADHKDIATAVVLAIGDIADFDKKLVAYVLPKRWEVVPTQKELKEYCKQNLPPYAVPNIFVPLQALPVSEGTGKKLDTKKLPGWDESNKLVAEMEKELKSRGAGGDNRGGDDATFVLTPNESAVAKIWQQVCGLEDGDVAGKLAPTDTFYDAGGSSLKLAEVAKLMSEATGRDIRIKEIVADPSLAAMGVVFSDPSQRIVAEIWRTVVGISADDVSSEINSGDTFYDIGGSSLQLAEVAKLMTEEAGGVEIKIKEIVADPSLAAMGKLLQDATEGKITRRTRRAESIIDLKSEAYLDSSIYPAPTRRAVSRYRTASARFLPRRVFLTGGTGFLGAHLLYELVVVRQMHTYALVRAKTAEDAITRLIGVLKYYNLIDENDDPESTSGCSPELDLFMDLCVPVLGDLNSPMLGMEGTRFELISGEVDSIIHCGADVNLSKSYADLKKTNVLGTQEVLRMGVTNGISGDLGMSFAHVKSVYYISSNGIFPTNYKGDRLESADLSKDEIWLSYHDGYGKTKWVSEQMVSEVQSRGLPCTILRPGNMSAGKNGAWNKNDFYVLFIRACIELKAAPEKEELDKLGWEMDLTPVDWAAEAIVTAVLTPRMTLGKIMHIQNHRPAIKMSQVISMLETMGFAFDSRVSIEEWRKVCSSGSYQNDTLAAEGGSGLEELSEVLAVELGDERVEARVVGFDSGGGKSLLHVSGGRGSVATEDKHEGRRAKKQKVQTKARPKVATKFKCPFCNHSDSVECKINNREGKGSLSCRVCSAGFEMPVHYLTEPIDIFYEWLDACEREEKKRREGTVDLLGSALGQRLQEKKKEDPKKSVALGEEDSDTDEDERLLSEGQGLQPVRSSETNRETSKEGSNGEKESTTEKSTEEAPKPQETVGEKRTMASLGFDDSDDSD</sequence>
<feature type="compositionally biased region" description="Basic residues" evidence="12">
    <location>
        <begin position="1444"/>
        <end position="1453"/>
    </location>
</feature>
<feature type="compositionally biased region" description="Basic and acidic residues" evidence="12">
    <location>
        <begin position="1582"/>
        <end position="1619"/>
    </location>
</feature>
<dbReference type="InterPro" id="IPR038567">
    <property type="entry name" value="T_Elf1_sf"/>
</dbReference>
<comment type="function">
    <text evidence="1">Transcription elongation factor implicated in the maintenance of proper chromatin structure in actively transcribed regions.</text>
</comment>
<dbReference type="CDD" id="cd05235">
    <property type="entry name" value="SDR_e1"/>
    <property type="match status" value="1"/>
</dbReference>
<dbReference type="InterPro" id="IPR045851">
    <property type="entry name" value="AMP-bd_C_sf"/>
</dbReference>
<evidence type="ECO:0000256" key="3">
    <source>
        <dbReference type="ARBA" id="ARBA00009730"/>
    </source>
</evidence>
<comment type="caution">
    <text evidence="14">The sequence shown here is derived from an EMBL/GenBank/DDBJ whole genome shotgun (WGS) entry which is preliminary data.</text>
</comment>
<gene>
    <name evidence="14" type="ORF">TL16_g03227</name>
</gene>
<feature type="region of interest" description="Disordered" evidence="12">
    <location>
        <begin position="1429"/>
        <end position="1453"/>
    </location>
</feature>
<dbReference type="InterPro" id="IPR007808">
    <property type="entry name" value="Elf1"/>
</dbReference>
<keyword evidence="5" id="KW-0597">Phosphoprotein</keyword>
<feature type="compositionally biased region" description="Basic and acidic residues" evidence="12">
    <location>
        <begin position="1541"/>
        <end position="1551"/>
    </location>
</feature>
<evidence type="ECO:0000256" key="1">
    <source>
        <dbReference type="ARBA" id="ARBA00003357"/>
    </source>
</evidence>
<evidence type="ECO:0000313" key="14">
    <source>
        <dbReference type="EMBL" id="GMH61310.1"/>
    </source>
</evidence>
<comment type="similarity">
    <text evidence="3">Belongs to the ELOF1 family.</text>
</comment>
<dbReference type="GO" id="GO:0008270">
    <property type="term" value="F:zinc ion binding"/>
    <property type="evidence" value="ECO:0007669"/>
    <property type="project" value="UniProtKB-KW"/>
</dbReference>
<dbReference type="InterPro" id="IPR036736">
    <property type="entry name" value="ACP-like_sf"/>
</dbReference>
<evidence type="ECO:0000256" key="6">
    <source>
        <dbReference type="ARBA" id="ARBA00022723"/>
    </source>
</evidence>
<keyword evidence="11" id="KW-0539">Nucleus</keyword>
<organism evidence="14 15">
    <name type="scientific">Triparma laevis f. inornata</name>
    <dbReference type="NCBI Taxonomy" id="1714386"/>
    <lineage>
        <taxon>Eukaryota</taxon>
        <taxon>Sar</taxon>
        <taxon>Stramenopiles</taxon>
        <taxon>Ochrophyta</taxon>
        <taxon>Bolidophyceae</taxon>
        <taxon>Parmales</taxon>
        <taxon>Triparmaceae</taxon>
        <taxon>Triparma</taxon>
    </lineage>
</organism>
<protein>
    <recommendedName>
        <fullName evidence="13">Carrier domain-containing protein</fullName>
    </recommendedName>
</protein>
<dbReference type="SUPFAM" id="SSF53474">
    <property type="entry name" value="alpha/beta-Hydrolases"/>
    <property type="match status" value="1"/>
</dbReference>
<dbReference type="PANTHER" id="PTHR44845:SF6">
    <property type="entry name" value="BETA-ALANINE-ACTIVATING ENZYME"/>
    <property type="match status" value="1"/>
</dbReference>
<dbReference type="InterPro" id="IPR000873">
    <property type="entry name" value="AMP-dep_synth/lig_dom"/>
</dbReference>
<dbReference type="GO" id="GO:0005634">
    <property type="term" value="C:nucleus"/>
    <property type="evidence" value="ECO:0007669"/>
    <property type="project" value="UniProtKB-SubCell"/>
</dbReference>
<dbReference type="PANTHER" id="PTHR44845">
    <property type="entry name" value="CARRIER DOMAIN-CONTAINING PROTEIN"/>
    <property type="match status" value="1"/>
</dbReference>
<dbReference type="Gene3D" id="3.30.300.30">
    <property type="match status" value="1"/>
</dbReference>
<dbReference type="Pfam" id="PF13193">
    <property type="entry name" value="AMP-binding_C"/>
    <property type="match status" value="1"/>
</dbReference>
<dbReference type="InterPro" id="IPR020845">
    <property type="entry name" value="AMP-binding_CS"/>
</dbReference>
<dbReference type="Gene3D" id="3.40.50.12780">
    <property type="entry name" value="N-terminal domain of ligase-like"/>
    <property type="match status" value="1"/>
</dbReference>
<dbReference type="EMBL" id="BLQM01000084">
    <property type="protein sequence ID" value="GMH61310.1"/>
    <property type="molecule type" value="Genomic_DNA"/>
</dbReference>
<dbReference type="InterPro" id="IPR009081">
    <property type="entry name" value="PP-bd_ACP"/>
</dbReference>
<dbReference type="Gene3D" id="3.40.50.720">
    <property type="entry name" value="NAD(P)-binding Rossmann-like Domain"/>
    <property type="match status" value="1"/>
</dbReference>
<keyword evidence="4" id="KW-0596">Phosphopantetheine</keyword>
<dbReference type="SUPFAM" id="SSF51735">
    <property type="entry name" value="NAD(P)-binding Rossmann-fold domains"/>
    <property type="match status" value="1"/>
</dbReference>
<dbReference type="FunFam" id="2.20.25.190:FF:000001">
    <property type="entry name" value="Transcription elongation factor 1 homolog"/>
    <property type="match status" value="1"/>
</dbReference>
<evidence type="ECO:0000259" key="13">
    <source>
        <dbReference type="PROSITE" id="PS50075"/>
    </source>
</evidence>
<dbReference type="InterPro" id="IPR029058">
    <property type="entry name" value="AB_hydrolase_fold"/>
</dbReference>
<dbReference type="Pfam" id="PF00975">
    <property type="entry name" value="Thioesterase"/>
    <property type="match status" value="1"/>
</dbReference>
<comment type="subcellular location">
    <subcellularLocation>
        <location evidence="2">Nucleus</location>
    </subcellularLocation>
</comment>
<dbReference type="InterPro" id="IPR042099">
    <property type="entry name" value="ANL_N_sf"/>
</dbReference>
<dbReference type="Pfam" id="PF05129">
    <property type="entry name" value="Zn_ribbon_Elf1"/>
    <property type="match status" value="1"/>
</dbReference>
<dbReference type="InterPro" id="IPR001031">
    <property type="entry name" value="Thioesterase"/>
</dbReference>
<dbReference type="SUPFAM" id="SSF57783">
    <property type="entry name" value="Zinc beta-ribbon"/>
    <property type="match status" value="1"/>
</dbReference>
<dbReference type="CDD" id="cd05930">
    <property type="entry name" value="A_NRPS"/>
    <property type="match status" value="1"/>
</dbReference>
<dbReference type="Gene3D" id="3.40.50.1820">
    <property type="entry name" value="alpha/beta hydrolase"/>
    <property type="match status" value="1"/>
</dbReference>
<evidence type="ECO:0000256" key="2">
    <source>
        <dbReference type="ARBA" id="ARBA00004123"/>
    </source>
</evidence>
<keyword evidence="8" id="KW-0862">Zinc</keyword>
<dbReference type="InterPro" id="IPR006162">
    <property type="entry name" value="Ppantetheine_attach_site"/>
</dbReference>
<evidence type="ECO:0000256" key="11">
    <source>
        <dbReference type="ARBA" id="ARBA00023242"/>
    </source>
</evidence>
<evidence type="ECO:0000256" key="7">
    <source>
        <dbReference type="ARBA" id="ARBA00022771"/>
    </source>
</evidence>
<evidence type="ECO:0000256" key="10">
    <source>
        <dbReference type="ARBA" id="ARBA00023163"/>
    </source>
</evidence>
<dbReference type="Proteomes" id="UP001162640">
    <property type="component" value="Unassembled WGS sequence"/>
</dbReference>
<name>A0A9W7E0Z5_9STRA</name>
<feature type="region of interest" description="Disordered" evidence="12">
    <location>
        <begin position="1540"/>
        <end position="1632"/>
    </location>
</feature>
<keyword evidence="10" id="KW-0804">Transcription</keyword>
<dbReference type="InterPro" id="IPR036291">
    <property type="entry name" value="NAD(P)-bd_dom_sf"/>
</dbReference>
<dbReference type="InterPro" id="IPR013120">
    <property type="entry name" value="FAR_NAD-bd"/>
</dbReference>
<feature type="domain" description="Carrier" evidence="13">
    <location>
        <begin position="924"/>
        <end position="1003"/>
    </location>
</feature>
<reference evidence="15" key="1">
    <citation type="journal article" date="2023" name="Commun. Biol.">
        <title>Genome analysis of Parmales, the sister group of diatoms, reveals the evolutionary specialization of diatoms from phago-mixotrophs to photoautotrophs.</title>
        <authorList>
            <person name="Ban H."/>
            <person name="Sato S."/>
            <person name="Yoshikawa S."/>
            <person name="Yamada K."/>
            <person name="Nakamura Y."/>
            <person name="Ichinomiya M."/>
            <person name="Sato N."/>
            <person name="Blanc-Mathieu R."/>
            <person name="Endo H."/>
            <person name="Kuwata A."/>
            <person name="Ogata H."/>
        </authorList>
    </citation>
    <scope>NUCLEOTIDE SEQUENCE [LARGE SCALE GENOMIC DNA]</scope>
</reference>
<dbReference type="SUPFAM" id="SSF47336">
    <property type="entry name" value="ACP-like"/>
    <property type="match status" value="2"/>
</dbReference>
<dbReference type="Pfam" id="PF00501">
    <property type="entry name" value="AMP-binding"/>
    <property type="match status" value="1"/>
</dbReference>
<keyword evidence="6" id="KW-0479">Metal-binding</keyword>
<accession>A0A9W7E0Z5</accession>
<evidence type="ECO:0000256" key="4">
    <source>
        <dbReference type="ARBA" id="ARBA00022450"/>
    </source>
</evidence>
<keyword evidence="9" id="KW-0805">Transcription regulation</keyword>
<evidence type="ECO:0000256" key="8">
    <source>
        <dbReference type="ARBA" id="ARBA00022833"/>
    </source>
</evidence>